<dbReference type="InterPro" id="IPR039315">
    <property type="entry name" value="CheW"/>
</dbReference>
<dbReference type="SMART" id="SM00260">
    <property type="entry name" value="CheW"/>
    <property type="match status" value="3"/>
</dbReference>
<gene>
    <name evidence="2" type="ORF">SAMN05216550_101419</name>
</gene>
<evidence type="ECO:0000313" key="2">
    <source>
        <dbReference type="EMBL" id="SEI92448.1"/>
    </source>
</evidence>
<dbReference type="GO" id="GO:0006935">
    <property type="term" value="P:chemotaxis"/>
    <property type="evidence" value="ECO:0007669"/>
    <property type="project" value="InterPro"/>
</dbReference>
<dbReference type="GeneID" id="61304795"/>
<dbReference type="Proteomes" id="UP000183529">
    <property type="component" value="Unassembled WGS sequence"/>
</dbReference>
<dbReference type="RefSeq" id="WP_074981301.1">
    <property type="nucleotide sequence ID" value="NZ_CADFGN010000005.1"/>
</dbReference>
<feature type="domain" description="CheW-like" evidence="1">
    <location>
        <begin position="174"/>
        <end position="321"/>
    </location>
</feature>
<dbReference type="PANTHER" id="PTHR22617">
    <property type="entry name" value="CHEMOTAXIS SENSOR HISTIDINE KINASE-RELATED"/>
    <property type="match status" value="1"/>
</dbReference>
<dbReference type="GO" id="GO:0007165">
    <property type="term" value="P:signal transduction"/>
    <property type="evidence" value="ECO:0007669"/>
    <property type="project" value="InterPro"/>
</dbReference>
<dbReference type="AlphaFoldDB" id="A0AAQ1GBQ5"/>
<dbReference type="SUPFAM" id="SSF50341">
    <property type="entry name" value="CheW-like"/>
    <property type="match status" value="3"/>
</dbReference>
<dbReference type="EMBL" id="FNZM01000001">
    <property type="protein sequence ID" value="SEI92448.1"/>
    <property type="molecule type" value="Genomic_DNA"/>
</dbReference>
<accession>A0AAQ1GBQ5</accession>
<name>A0AAQ1GBQ5_9BURK</name>
<evidence type="ECO:0000313" key="3">
    <source>
        <dbReference type="Proteomes" id="UP000183529"/>
    </source>
</evidence>
<evidence type="ECO:0000259" key="1">
    <source>
        <dbReference type="PROSITE" id="PS50851"/>
    </source>
</evidence>
<feature type="domain" description="CheW-like" evidence="1">
    <location>
        <begin position="349"/>
        <end position="495"/>
    </location>
</feature>
<dbReference type="Pfam" id="PF01584">
    <property type="entry name" value="CheW"/>
    <property type="match status" value="3"/>
</dbReference>
<dbReference type="InterPro" id="IPR036061">
    <property type="entry name" value="CheW-like_dom_sf"/>
</dbReference>
<sequence>MNHRALAAGGKLELYGSFHLAGTELALPVSALQEVVNHPEALTPVPLAPSYLLGLFNLRGTLIPVVDLCQLLNLRDEGVAGARKIAIVEAAAGRVGLQFDATGEILRVPKDQVIEIAMAEGSAPSAIGSVLKLDGGERILQVLSADALLRLRDVPHLAEPAARSTARRAQQGQRRQNVSFKVGGTALALPMGAIQEIIRVPALQHSPLADDVCIGMLNLRGATVPVLDFGNFLGFSRAPEDTTSADERRIVILHRDDLYFGLLVDEVASIVACRDDELLPMPSYGNAHRSLFSGYLAAEGAEGASGVLLVNADALYAHARVASLAAGHRDLYRKATEAAGVAQKRGTGTRQTLVTFRIGQLLGVRITELREVIHYRHDTVKTPGLPAFVRGVLNLRGVLVTVIDVRAMYAMPPYEDLTRAKILIVEHHGEKYGLLVDSIEDIITLKSCAQLAMPTMLTRAAGANVRSDMREAVELPGQGTLMLLDPASLCERVAQEAATV</sequence>
<feature type="domain" description="CheW-like" evidence="1">
    <location>
        <begin position="12"/>
        <end position="154"/>
    </location>
</feature>
<proteinExistence type="predicted"/>
<dbReference type="PANTHER" id="PTHR22617:SF23">
    <property type="entry name" value="CHEMOTAXIS PROTEIN CHEW"/>
    <property type="match status" value="1"/>
</dbReference>
<dbReference type="InterPro" id="IPR002545">
    <property type="entry name" value="CheW-lke_dom"/>
</dbReference>
<dbReference type="Gene3D" id="2.40.50.180">
    <property type="entry name" value="CheA-289, Domain 4"/>
    <property type="match status" value="3"/>
</dbReference>
<dbReference type="PROSITE" id="PS50851">
    <property type="entry name" value="CHEW"/>
    <property type="match status" value="3"/>
</dbReference>
<organism evidence="2 3">
    <name type="scientific">Paraburkholderia tropica</name>
    <dbReference type="NCBI Taxonomy" id="92647"/>
    <lineage>
        <taxon>Bacteria</taxon>
        <taxon>Pseudomonadati</taxon>
        <taxon>Pseudomonadota</taxon>
        <taxon>Betaproteobacteria</taxon>
        <taxon>Burkholderiales</taxon>
        <taxon>Burkholderiaceae</taxon>
        <taxon>Paraburkholderia</taxon>
    </lineage>
</organism>
<comment type="caution">
    <text evidence="2">The sequence shown here is derived from an EMBL/GenBank/DDBJ whole genome shotgun (WGS) entry which is preliminary data.</text>
</comment>
<reference evidence="2 3" key="1">
    <citation type="submission" date="2016-10" db="EMBL/GenBank/DDBJ databases">
        <authorList>
            <person name="Varghese N."/>
            <person name="Submissions S."/>
        </authorList>
    </citation>
    <scope>NUCLEOTIDE SEQUENCE [LARGE SCALE GENOMIC DNA]</scope>
    <source>
        <strain evidence="2 3">LMG 22274</strain>
    </source>
</reference>
<dbReference type="GO" id="GO:0005829">
    <property type="term" value="C:cytosol"/>
    <property type="evidence" value="ECO:0007669"/>
    <property type="project" value="TreeGrafter"/>
</dbReference>
<dbReference type="Gene3D" id="2.30.30.40">
    <property type="entry name" value="SH3 Domains"/>
    <property type="match status" value="3"/>
</dbReference>
<protein>
    <submittedName>
        <fullName evidence="2">CheW protein</fullName>
    </submittedName>
</protein>